<accession>A0ABT7LP15</accession>
<name>A0ABT7LP15_9BURK</name>
<comment type="caution">
    <text evidence="7">The sequence shown here is derived from an EMBL/GenBank/DDBJ whole genome shotgun (WGS) entry which is preliminary data.</text>
</comment>
<comment type="catalytic activity">
    <reaction evidence="1">
        <text>Exolytic cleavage of the (1-&gt;4)-beta-glycosidic linkage between N-acetylmuramic acid (MurNAc) and N-acetylglucosamine (GlcNAc) residues in peptidoglycan, from either the reducing or the non-reducing ends of the peptidoglycan chains, with concomitant formation of a 1,6-anhydrobond in the MurNAc residue.</text>
        <dbReference type="EC" id="4.2.2.n1"/>
    </reaction>
</comment>
<keyword evidence="8" id="KW-1185">Reference proteome</keyword>
<dbReference type="Proteomes" id="UP001238603">
    <property type="component" value="Unassembled WGS sequence"/>
</dbReference>
<dbReference type="PANTHER" id="PTHR30124:SF0">
    <property type="entry name" value="MEMBRANE-BOUND LYTIC MUREIN TRANSGLYCOSYLASE A"/>
    <property type="match status" value="1"/>
</dbReference>
<dbReference type="SMART" id="SM00925">
    <property type="entry name" value="MltA"/>
    <property type="match status" value="1"/>
</dbReference>
<dbReference type="EMBL" id="JASVDS010000010">
    <property type="protein sequence ID" value="MDL5034607.1"/>
    <property type="molecule type" value="Genomic_DNA"/>
</dbReference>
<dbReference type="PANTHER" id="PTHR30124">
    <property type="entry name" value="MEMBRANE-BOUND LYTIC MUREIN TRANSGLYCOSYLASE A"/>
    <property type="match status" value="1"/>
</dbReference>
<organism evidence="7 8">
    <name type="scientific">Roseateles subflavus</name>
    <dbReference type="NCBI Taxonomy" id="3053353"/>
    <lineage>
        <taxon>Bacteria</taxon>
        <taxon>Pseudomonadati</taxon>
        <taxon>Pseudomonadota</taxon>
        <taxon>Betaproteobacteria</taxon>
        <taxon>Burkholderiales</taxon>
        <taxon>Sphaerotilaceae</taxon>
        <taxon>Roseateles</taxon>
    </lineage>
</organism>
<evidence type="ECO:0000313" key="8">
    <source>
        <dbReference type="Proteomes" id="UP001238603"/>
    </source>
</evidence>
<evidence type="ECO:0000256" key="1">
    <source>
        <dbReference type="ARBA" id="ARBA00001420"/>
    </source>
</evidence>
<keyword evidence="3" id="KW-0456">Lyase</keyword>
<dbReference type="Gene3D" id="2.40.40.10">
    <property type="entry name" value="RlpA-like domain"/>
    <property type="match status" value="2"/>
</dbReference>
<dbReference type="CDD" id="cd14668">
    <property type="entry name" value="mlta_B"/>
    <property type="match status" value="1"/>
</dbReference>
<proteinExistence type="predicted"/>
<evidence type="ECO:0000313" key="7">
    <source>
        <dbReference type="EMBL" id="MDL5034607.1"/>
    </source>
</evidence>
<gene>
    <name evidence="7" type="ORF">QRD43_22065</name>
</gene>
<dbReference type="CDD" id="cd14485">
    <property type="entry name" value="mltA_like_LT_A"/>
    <property type="match status" value="1"/>
</dbReference>
<dbReference type="RefSeq" id="WP_285984680.1">
    <property type="nucleotide sequence ID" value="NZ_JASVDS010000010.1"/>
</dbReference>
<dbReference type="SUPFAM" id="SSF50685">
    <property type="entry name" value="Barwin-like endoglucanases"/>
    <property type="match status" value="1"/>
</dbReference>
<dbReference type="InterPro" id="IPR005300">
    <property type="entry name" value="MltA_B"/>
</dbReference>
<dbReference type="Gene3D" id="2.40.240.50">
    <property type="entry name" value="Barwin-like endoglucanases"/>
    <property type="match status" value="1"/>
</dbReference>
<evidence type="ECO:0000256" key="2">
    <source>
        <dbReference type="ARBA" id="ARBA00012587"/>
    </source>
</evidence>
<feature type="domain" description="Lytic transglycosylase MltA" evidence="6">
    <location>
        <begin position="161"/>
        <end position="302"/>
    </location>
</feature>
<dbReference type="InterPro" id="IPR026044">
    <property type="entry name" value="MltA"/>
</dbReference>
<protein>
    <recommendedName>
        <fullName evidence="2">peptidoglycan lytic exotransglycosylase</fullName>
        <ecNumber evidence="2">4.2.2.n1</ecNumber>
    </recommendedName>
    <alternativeName>
        <fullName evidence="5">Murein hydrolase A</fullName>
    </alternativeName>
</protein>
<dbReference type="InterPro" id="IPR010611">
    <property type="entry name" value="3D_dom"/>
</dbReference>
<dbReference type="Pfam" id="PF03562">
    <property type="entry name" value="MltA"/>
    <property type="match status" value="1"/>
</dbReference>
<sequence length="402" mass="43957">MLFASSSFQTAPAAPAAASRGRRLRSLLGAAILGLLAACSTTPLPPAPVVTPPVPGTVPPGDTAPANAPVQLRERSRWVQAAWSDLPGWSEDSTLAVWPALLRSCSKPAPGWATACASALATDPQDEIALRAWFREQLQPWRVESLEGQTEGLVTGYFEPLLQAARRPQGAFRIPLHGVPPDLAQRKPFFTRAQIEGDAAVKARLKPLELAYTDDALEALVLHIQGSGRVQMREPDGQTRLLRLAFAGHNDQPYQSIGRYLIDKGELRPGEASWPQIRDWARRNPARLNELLWANPRYVFFREEALPDPELGPKGAQGVPLTPGRSIAVDKTSIPYGTLVWLDTSEPLSSTPLRRLVVAQDTGSAIVGAVRADFFWGWGPEAEAQAGRMKQPLRLWVLWPRV</sequence>
<evidence type="ECO:0000256" key="4">
    <source>
        <dbReference type="ARBA" id="ARBA00023316"/>
    </source>
</evidence>
<dbReference type="EC" id="4.2.2.n1" evidence="2"/>
<dbReference type="Pfam" id="PF06725">
    <property type="entry name" value="3D"/>
    <property type="match status" value="1"/>
</dbReference>
<keyword evidence="4" id="KW-0961">Cell wall biogenesis/degradation</keyword>
<evidence type="ECO:0000256" key="5">
    <source>
        <dbReference type="ARBA" id="ARBA00030918"/>
    </source>
</evidence>
<reference evidence="7 8" key="1">
    <citation type="submission" date="2023-06" db="EMBL/GenBank/DDBJ databases">
        <title>Pelomonas sp. APW6 16S ribosomal RNA gene genome sequencing and assembly.</title>
        <authorList>
            <person name="Woo H."/>
        </authorList>
    </citation>
    <scope>NUCLEOTIDE SEQUENCE [LARGE SCALE GENOMIC DNA]</scope>
    <source>
        <strain evidence="7 8">APW6</strain>
    </source>
</reference>
<evidence type="ECO:0000259" key="6">
    <source>
        <dbReference type="SMART" id="SM00925"/>
    </source>
</evidence>
<evidence type="ECO:0000256" key="3">
    <source>
        <dbReference type="ARBA" id="ARBA00023239"/>
    </source>
</evidence>
<dbReference type="InterPro" id="IPR036908">
    <property type="entry name" value="RlpA-like_sf"/>
</dbReference>
<dbReference type="PIRSF" id="PIRSF019422">
    <property type="entry name" value="MltA"/>
    <property type="match status" value="1"/>
</dbReference>